<evidence type="ECO:0000256" key="1">
    <source>
        <dbReference type="SAM" id="MobiDB-lite"/>
    </source>
</evidence>
<dbReference type="Proteomes" id="UP000265566">
    <property type="component" value="Chromosome 7"/>
</dbReference>
<feature type="region of interest" description="Disordered" evidence="1">
    <location>
        <begin position="1"/>
        <end position="25"/>
    </location>
</feature>
<keyword evidence="6" id="KW-1185">Reference proteome</keyword>
<dbReference type="EMBL" id="CM001223">
    <property type="protein sequence ID" value="KEH22824.1"/>
    <property type="molecule type" value="Genomic_DNA"/>
</dbReference>
<evidence type="ECO:0000313" key="3">
    <source>
        <dbReference type="EMBL" id="KEH22824.1"/>
    </source>
</evidence>
<evidence type="ECO:0000313" key="4">
    <source>
        <dbReference type="EMBL" id="RHN46019.1"/>
    </source>
</evidence>
<keyword evidence="2" id="KW-1133">Transmembrane helix</keyword>
<dbReference type="HOGENOM" id="CLU_2458230_0_0_1"/>
<dbReference type="EnsemblPlants" id="KEH22824">
    <property type="protein sequence ID" value="KEH22824"/>
    <property type="gene ID" value="MTR_7g059135"/>
</dbReference>
<reference evidence="3 6" key="1">
    <citation type="journal article" date="2011" name="Nature">
        <title>The Medicago genome provides insight into the evolution of rhizobial symbioses.</title>
        <authorList>
            <person name="Young N.D."/>
            <person name="Debelle F."/>
            <person name="Oldroyd G.E."/>
            <person name="Geurts R."/>
            <person name="Cannon S.B."/>
            <person name="Udvardi M.K."/>
            <person name="Benedito V.A."/>
            <person name="Mayer K.F."/>
            <person name="Gouzy J."/>
            <person name="Schoof H."/>
            <person name="Van de Peer Y."/>
            <person name="Proost S."/>
            <person name="Cook D.R."/>
            <person name="Meyers B.C."/>
            <person name="Spannagl M."/>
            <person name="Cheung F."/>
            <person name="De Mita S."/>
            <person name="Krishnakumar V."/>
            <person name="Gundlach H."/>
            <person name="Zhou S."/>
            <person name="Mudge J."/>
            <person name="Bharti A.K."/>
            <person name="Murray J.D."/>
            <person name="Naoumkina M.A."/>
            <person name="Rosen B."/>
            <person name="Silverstein K.A."/>
            <person name="Tang H."/>
            <person name="Rombauts S."/>
            <person name="Zhao P.X."/>
            <person name="Zhou P."/>
            <person name="Barbe V."/>
            <person name="Bardou P."/>
            <person name="Bechner M."/>
            <person name="Bellec A."/>
            <person name="Berger A."/>
            <person name="Berges H."/>
            <person name="Bidwell S."/>
            <person name="Bisseling T."/>
            <person name="Choisne N."/>
            <person name="Couloux A."/>
            <person name="Denny R."/>
            <person name="Deshpande S."/>
            <person name="Dai X."/>
            <person name="Doyle J.J."/>
            <person name="Dudez A.M."/>
            <person name="Farmer A.D."/>
            <person name="Fouteau S."/>
            <person name="Franken C."/>
            <person name="Gibelin C."/>
            <person name="Gish J."/>
            <person name="Goldstein S."/>
            <person name="Gonzalez A.J."/>
            <person name="Green P.J."/>
            <person name="Hallab A."/>
            <person name="Hartog M."/>
            <person name="Hua A."/>
            <person name="Humphray S.J."/>
            <person name="Jeong D.H."/>
            <person name="Jing Y."/>
            <person name="Jocker A."/>
            <person name="Kenton S.M."/>
            <person name="Kim D.J."/>
            <person name="Klee K."/>
            <person name="Lai H."/>
            <person name="Lang C."/>
            <person name="Lin S."/>
            <person name="Macmil S.L."/>
            <person name="Magdelenat G."/>
            <person name="Matthews L."/>
            <person name="McCorrison J."/>
            <person name="Monaghan E.L."/>
            <person name="Mun J.H."/>
            <person name="Najar F.Z."/>
            <person name="Nicholson C."/>
            <person name="Noirot C."/>
            <person name="O'Bleness M."/>
            <person name="Paule C.R."/>
            <person name="Poulain J."/>
            <person name="Prion F."/>
            <person name="Qin B."/>
            <person name="Qu C."/>
            <person name="Retzel E.F."/>
            <person name="Riddle C."/>
            <person name="Sallet E."/>
            <person name="Samain S."/>
            <person name="Samson N."/>
            <person name="Sanders I."/>
            <person name="Saurat O."/>
            <person name="Scarpelli C."/>
            <person name="Schiex T."/>
            <person name="Segurens B."/>
            <person name="Severin A.J."/>
            <person name="Sherrier D.J."/>
            <person name="Shi R."/>
            <person name="Sims S."/>
            <person name="Singer S.R."/>
            <person name="Sinharoy S."/>
            <person name="Sterck L."/>
            <person name="Viollet A."/>
            <person name="Wang B.B."/>
            <person name="Wang K."/>
            <person name="Wang M."/>
            <person name="Wang X."/>
            <person name="Warfsmann J."/>
            <person name="Weissenbach J."/>
            <person name="White D.D."/>
            <person name="White J.D."/>
            <person name="Wiley G.B."/>
            <person name="Wincker P."/>
            <person name="Xing Y."/>
            <person name="Yang L."/>
            <person name="Yao Z."/>
            <person name="Ying F."/>
            <person name="Zhai J."/>
            <person name="Zhou L."/>
            <person name="Zuber A."/>
            <person name="Denarie J."/>
            <person name="Dixon R.A."/>
            <person name="May G.D."/>
            <person name="Schwartz D.C."/>
            <person name="Rogers J."/>
            <person name="Quetier F."/>
            <person name="Town C.D."/>
            <person name="Roe B.A."/>
        </authorList>
    </citation>
    <scope>NUCLEOTIDE SEQUENCE [LARGE SCALE GENOMIC DNA]</scope>
    <source>
        <strain evidence="3">A17</strain>
        <strain evidence="5 6">cv. Jemalong A17</strain>
    </source>
</reference>
<dbReference type="AlphaFoldDB" id="A0A072TZ98"/>
<dbReference type="EMBL" id="PSQE01000007">
    <property type="protein sequence ID" value="RHN46019.1"/>
    <property type="molecule type" value="Genomic_DNA"/>
</dbReference>
<reference evidence="7" key="4">
    <citation type="journal article" date="2018" name="Nat. Plants">
        <title>Whole-genome landscape of Medicago truncatula symbiotic genes.</title>
        <authorList>
            <person name="Pecrix Y."/>
            <person name="Staton S.E."/>
            <person name="Sallet E."/>
            <person name="Lelandais-Briere C."/>
            <person name="Moreau S."/>
            <person name="Carrere S."/>
            <person name="Blein T."/>
            <person name="Jardinaud M.F."/>
            <person name="Latrasse D."/>
            <person name="Zouine M."/>
            <person name="Zahm M."/>
            <person name="Kreplak J."/>
            <person name="Mayjonade B."/>
            <person name="Satge C."/>
            <person name="Perez M."/>
            <person name="Cauet S."/>
            <person name="Marande W."/>
            <person name="Chantry-Darmon C."/>
            <person name="Lopez-Roques C."/>
            <person name="Bouchez O."/>
            <person name="Berard A."/>
            <person name="Debelle F."/>
            <person name="Munos S."/>
            <person name="Bendahmane A."/>
            <person name="Berges H."/>
            <person name="Niebel A."/>
            <person name="Buitink J."/>
            <person name="Frugier F."/>
            <person name="Benhamed M."/>
            <person name="Crespi M."/>
            <person name="Gouzy J."/>
            <person name="Gamas P."/>
        </authorList>
    </citation>
    <scope>NUCLEOTIDE SEQUENCE [LARGE SCALE GENOMIC DNA]</scope>
    <source>
        <strain evidence="7">cv. Jemalong A17</strain>
    </source>
</reference>
<feature type="transmembrane region" description="Helical" evidence="2">
    <location>
        <begin position="31"/>
        <end position="52"/>
    </location>
</feature>
<dbReference type="Proteomes" id="UP000002051">
    <property type="component" value="Unassembled WGS sequence"/>
</dbReference>
<protein>
    <submittedName>
        <fullName evidence="3">Transmembrane protein, putative</fullName>
    </submittedName>
</protein>
<accession>A0A072TZ98</accession>
<evidence type="ECO:0000313" key="6">
    <source>
        <dbReference type="Proteomes" id="UP000002051"/>
    </source>
</evidence>
<name>A0A072TZ98_MEDTR</name>
<evidence type="ECO:0000313" key="5">
    <source>
        <dbReference type="EnsemblPlants" id="KEH22824"/>
    </source>
</evidence>
<reference evidence="5" key="3">
    <citation type="submission" date="2015-04" db="UniProtKB">
        <authorList>
            <consortium name="EnsemblPlants"/>
        </authorList>
    </citation>
    <scope>IDENTIFICATION</scope>
    <source>
        <strain evidence="5">cv. Jemalong A17</strain>
    </source>
</reference>
<evidence type="ECO:0000256" key="2">
    <source>
        <dbReference type="SAM" id="Phobius"/>
    </source>
</evidence>
<proteinExistence type="predicted"/>
<dbReference type="Gramene" id="rna40455">
    <property type="protein sequence ID" value="RHN46019.1"/>
    <property type="gene ID" value="gene40455"/>
</dbReference>
<organism evidence="3 6">
    <name type="scientific">Medicago truncatula</name>
    <name type="common">Barrel medic</name>
    <name type="synonym">Medicago tribuloides</name>
    <dbReference type="NCBI Taxonomy" id="3880"/>
    <lineage>
        <taxon>Eukaryota</taxon>
        <taxon>Viridiplantae</taxon>
        <taxon>Streptophyta</taxon>
        <taxon>Embryophyta</taxon>
        <taxon>Tracheophyta</taxon>
        <taxon>Spermatophyta</taxon>
        <taxon>Magnoliopsida</taxon>
        <taxon>eudicotyledons</taxon>
        <taxon>Gunneridae</taxon>
        <taxon>Pentapetalae</taxon>
        <taxon>rosids</taxon>
        <taxon>fabids</taxon>
        <taxon>Fabales</taxon>
        <taxon>Fabaceae</taxon>
        <taxon>Papilionoideae</taxon>
        <taxon>50 kb inversion clade</taxon>
        <taxon>NPAAA clade</taxon>
        <taxon>Hologalegina</taxon>
        <taxon>IRL clade</taxon>
        <taxon>Trifolieae</taxon>
        <taxon>Medicago</taxon>
    </lineage>
</organism>
<gene>
    <name evidence="3" type="ordered locus">MTR_7g059135</name>
    <name evidence="4" type="ORF">MtrunA17_Chr7g0237711</name>
</gene>
<evidence type="ECO:0000313" key="7">
    <source>
        <dbReference type="Proteomes" id="UP000265566"/>
    </source>
</evidence>
<sequence>MEQSSERNEPGIGVVEAEAERRKKKGRKEGFRVLLVDGSVIYLDLGSFVGLLNNSINLTQNFRKLLFSFSKLLILLTQHELTPAQYFSA</sequence>
<keyword evidence="2" id="KW-0472">Membrane</keyword>
<keyword evidence="2 3" id="KW-0812">Transmembrane</keyword>
<reference evidence="4" key="5">
    <citation type="journal article" date="2018" name="Nat. Plants">
        <title>Whole-genome landscape of Medicago truncatula symbiotic genes.</title>
        <authorList>
            <person name="Pecrix Y."/>
            <person name="Gamas P."/>
            <person name="Carrere S."/>
        </authorList>
    </citation>
    <scope>NUCLEOTIDE SEQUENCE</scope>
    <source>
        <tissue evidence="4">Leaves</tissue>
    </source>
</reference>
<reference evidence="3 6" key="2">
    <citation type="journal article" date="2014" name="BMC Genomics">
        <title>An improved genome release (version Mt4.0) for the model legume Medicago truncatula.</title>
        <authorList>
            <person name="Tang H."/>
            <person name="Krishnakumar V."/>
            <person name="Bidwell S."/>
            <person name="Rosen B."/>
            <person name="Chan A."/>
            <person name="Zhou S."/>
            <person name="Gentzbittel L."/>
            <person name="Childs K.L."/>
            <person name="Yandell M."/>
            <person name="Gundlach H."/>
            <person name="Mayer K.F."/>
            <person name="Schwartz D.C."/>
            <person name="Town C.D."/>
        </authorList>
    </citation>
    <scope>GENOME REANNOTATION</scope>
    <source>
        <strain evidence="3">A17</strain>
        <strain evidence="5 6">cv. Jemalong A17</strain>
    </source>
</reference>